<evidence type="ECO:0000256" key="11">
    <source>
        <dbReference type="SAM" id="SignalP"/>
    </source>
</evidence>
<dbReference type="AlphaFoldDB" id="A0AAX4PEL7"/>
<feature type="chain" id="PRO_5043702327" description="Nicastrin" evidence="11">
    <location>
        <begin position="37"/>
        <end position="705"/>
    </location>
</feature>
<dbReference type="Proteomes" id="UP001472866">
    <property type="component" value="Chromosome 10"/>
</dbReference>
<keyword evidence="5 11" id="KW-0732">Signal</keyword>
<keyword evidence="14" id="KW-1185">Reference proteome</keyword>
<name>A0AAX4PEL7_9CHLO</name>
<evidence type="ECO:0000256" key="1">
    <source>
        <dbReference type="ARBA" id="ARBA00004479"/>
    </source>
</evidence>
<feature type="domain" description="Nicastrin small lobe" evidence="12">
    <location>
        <begin position="59"/>
        <end position="219"/>
    </location>
</feature>
<evidence type="ECO:0000313" key="13">
    <source>
        <dbReference type="EMBL" id="WZN64664.1"/>
    </source>
</evidence>
<dbReference type="Pfam" id="PF05450">
    <property type="entry name" value="Nicastrin"/>
    <property type="match status" value="1"/>
</dbReference>
<keyword evidence="6" id="KW-0914">Notch signaling pathway</keyword>
<evidence type="ECO:0000256" key="2">
    <source>
        <dbReference type="ARBA" id="ARBA00007717"/>
    </source>
</evidence>
<protein>
    <recommendedName>
        <fullName evidence="3">Nicastrin</fullName>
    </recommendedName>
</protein>
<evidence type="ECO:0000256" key="7">
    <source>
        <dbReference type="ARBA" id="ARBA00022989"/>
    </source>
</evidence>
<dbReference type="SUPFAM" id="SSF53187">
    <property type="entry name" value="Zn-dependent exopeptidases"/>
    <property type="match status" value="1"/>
</dbReference>
<dbReference type="InterPro" id="IPR041084">
    <property type="entry name" value="Ncstrn_small"/>
</dbReference>
<dbReference type="GO" id="GO:0016485">
    <property type="term" value="P:protein processing"/>
    <property type="evidence" value="ECO:0007669"/>
    <property type="project" value="InterPro"/>
</dbReference>
<feature type="signal peptide" evidence="11">
    <location>
        <begin position="1"/>
        <end position="36"/>
    </location>
</feature>
<gene>
    <name evidence="13" type="ORF">HKI87_10g62210</name>
</gene>
<dbReference type="GO" id="GO:0005886">
    <property type="term" value="C:plasma membrane"/>
    <property type="evidence" value="ECO:0007669"/>
    <property type="project" value="UniProtKB-ARBA"/>
</dbReference>
<evidence type="ECO:0000256" key="9">
    <source>
        <dbReference type="ARBA" id="ARBA00023180"/>
    </source>
</evidence>
<dbReference type="GO" id="GO:0007219">
    <property type="term" value="P:Notch signaling pathway"/>
    <property type="evidence" value="ECO:0007669"/>
    <property type="project" value="UniProtKB-KW"/>
</dbReference>
<dbReference type="InterPro" id="IPR008710">
    <property type="entry name" value="Nicastrin"/>
</dbReference>
<accession>A0AAX4PEL7</accession>
<dbReference type="Pfam" id="PF18266">
    <property type="entry name" value="Ncstrn_small"/>
    <property type="match status" value="1"/>
</dbReference>
<keyword evidence="9" id="KW-0325">Glycoprotein</keyword>
<evidence type="ECO:0000259" key="12">
    <source>
        <dbReference type="Pfam" id="PF18266"/>
    </source>
</evidence>
<evidence type="ECO:0000256" key="8">
    <source>
        <dbReference type="ARBA" id="ARBA00023136"/>
    </source>
</evidence>
<reference evidence="13 14" key="1">
    <citation type="submission" date="2024-03" db="EMBL/GenBank/DDBJ databases">
        <title>Complete genome sequence of the green alga Chloropicon roscoffensis RCC1871.</title>
        <authorList>
            <person name="Lemieux C."/>
            <person name="Pombert J.-F."/>
            <person name="Otis C."/>
            <person name="Turmel M."/>
        </authorList>
    </citation>
    <scope>NUCLEOTIDE SEQUENCE [LARGE SCALE GENOMIC DNA]</scope>
    <source>
        <strain evidence="13 14">RCC1871</strain>
    </source>
</reference>
<dbReference type="PANTHER" id="PTHR21092">
    <property type="entry name" value="NICASTRIN"/>
    <property type="match status" value="1"/>
</dbReference>
<dbReference type="Gene3D" id="3.40.630.10">
    <property type="entry name" value="Zn peptidases"/>
    <property type="match status" value="1"/>
</dbReference>
<keyword evidence="7 10" id="KW-1133">Transmembrane helix</keyword>
<dbReference type="EMBL" id="CP151510">
    <property type="protein sequence ID" value="WZN64664.1"/>
    <property type="molecule type" value="Genomic_DNA"/>
</dbReference>
<comment type="similarity">
    <text evidence="2">Belongs to the nicastrin family.</text>
</comment>
<sequence>MAQRVSGCPSGVRAAMTAMVASYLVLLSHLAAASSAEGLPSSPNALEKLIVTEFPGASACVLLLHTKGQSGCRGTAEKVPLMYYSDRVRQNGGAGGDVVLVVEEENLPEFLANLASNGSSLAKSVKGGLIVRGKGGKGRPSSFSPADVFPHKNFAPYTDGGYEWNPSGLGLLRTGRAWPPLYVLTEEESEAFREMAEWNRAKGYRYPQYVADLTTEMLAADQANTFECLDKSTCLPIGGYSVASSLPPPTPASASGAAAVDDECVLVLAQVGDSNVFHGLNKGAESSISGMVAAAAAYEAVARSFKDRGVAPSRRLAFALVGSEGYGLSGSRRLVHDLGNASHAIAGCRLSQVSFVVEVGPVGLAAPNKGGAREYYLHWTPGAREANQSIYSAFEEAADDSEGRAVLRTPVGTPGIPPSSLMSFSNHSNIRGLVFADFERRVKNPYLSSYMDDGENYDVSSVYIAAELVAGALVKVAFDGDDAGQRIDRELLNSTVVGLSDCLLTSKPGMQCDLVQRVADSYLTRASLYPGIVSYEAADDQNPNDKTDLVRFLWGYLATRAAGLADLSDVGGAPPCDYPSGKLKCPLAGQVCARWRSQESGSKSKNGRCVAANVQYAPAWSHHLTYTVGKDGYGKWGVNGTAGAILDEIWTESYWPPYTPTALVYMKEGFAYELGLFLAGSALTVCWFYAMGRASRHIAKELKQT</sequence>
<evidence type="ECO:0000256" key="5">
    <source>
        <dbReference type="ARBA" id="ARBA00022729"/>
    </source>
</evidence>
<evidence type="ECO:0000313" key="14">
    <source>
        <dbReference type="Proteomes" id="UP001472866"/>
    </source>
</evidence>
<evidence type="ECO:0000256" key="10">
    <source>
        <dbReference type="SAM" id="Phobius"/>
    </source>
</evidence>
<evidence type="ECO:0000256" key="6">
    <source>
        <dbReference type="ARBA" id="ARBA00022976"/>
    </source>
</evidence>
<comment type="subcellular location">
    <subcellularLocation>
        <location evidence="1">Membrane</location>
        <topology evidence="1">Single-pass type I membrane protein</topology>
    </subcellularLocation>
</comment>
<keyword evidence="4 10" id="KW-0812">Transmembrane</keyword>
<keyword evidence="8 10" id="KW-0472">Membrane</keyword>
<evidence type="ECO:0000256" key="3">
    <source>
        <dbReference type="ARBA" id="ARBA00015303"/>
    </source>
</evidence>
<evidence type="ECO:0000256" key="4">
    <source>
        <dbReference type="ARBA" id="ARBA00022692"/>
    </source>
</evidence>
<organism evidence="13 14">
    <name type="scientific">Chloropicon roscoffensis</name>
    <dbReference type="NCBI Taxonomy" id="1461544"/>
    <lineage>
        <taxon>Eukaryota</taxon>
        <taxon>Viridiplantae</taxon>
        <taxon>Chlorophyta</taxon>
        <taxon>Chloropicophyceae</taxon>
        <taxon>Chloropicales</taxon>
        <taxon>Chloropicaceae</taxon>
        <taxon>Chloropicon</taxon>
    </lineage>
</organism>
<dbReference type="PANTHER" id="PTHR21092:SF0">
    <property type="entry name" value="NICASTRIN"/>
    <property type="match status" value="1"/>
</dbReference>
<proteinExistence type="inferred from homology"/>
<feature type="transmembrane region" description="Helical" evidence="10">
    <location>
        <begin position="670"/>
        <end position="690"/>
    </location>
</feature>